<organism evidence="7 8">
    <name type="scientific">Oedothorax gibbosus</name>
    <dbReference type="NCBI Taxonomy" id="931172"/>
    <lineage>
        <taxon>Eukaryota</taxon>
        <taxon>Metazoa</taxon>
        <taxon>Ecdysozoa</taxon>
        <taxon>Arthropoda</taxon>
        <taxon>Chelicerata</taxon>
        <taxon>Arachnida</taxon>
        <taxon>Araneae</taxon>
        <taxon>Araneomorphae</taxon>
        <taxon>Entelegynae</taxon>
        <taxon>Araneoidea</taxon>
        <taxon>Linyphiidae</taxon>
        <taxon>Erigoninae</taxon>
        <taxon>Oedothorax</taxon>
    </lineage>
</organism>
<dbReference type="SUPFAM" id="SSF51445">
    <property type="entry name" value="(Trans)glycosidases"/>
    <property type="match status" value="1"/>
</dbReference>
<dbReference type="PANTHER" id="PTHR21040">
    <property type="entry name" value="BCDNA.GH04120"/>
    <property type="match status" value="1"/>
</dbReference>
<dbReference type="EMBL" id="JAFNEN010000349">
    <property type="protein sequence ID" value="KAG8185058.1"/>
    <property type="molecule type" value="Genomic_DNA"/>
</dbReference>
<proteinExistence type="inferred from homology"/>
<evidence type="ECO:0000256" key="4">
    <source>
        <dbReference type="ARBA" id="ARBA00022801"/>
    </source>
</evidence>
<dbReference type="InterPro" id="IPR038901">
    <property type="entry name" value="HEXDC-like"/>
</dbReference>
<evidence type="ECO:0000313" key="7">
    <source>
        <dbReference type="EMBL" id="KAG8185058.1"/>
    </source>
</evidence>
<reference evidence="7 8" key="1">
    <citation type="journal article" date="2022" name="Nat. Ecol. Evol.">
        <title>A masculinizing supergene underlies an exaggerated male reproductive morph in a spider.</title>
        <authorList>
            <person name="Hendrickx F."/>
            <person name="De Corte Z."/>
            <person name="Sonet G."/>
            <person name="Van Belleghem S.M."/>
            <person name="Kostlbacher S."/>
            <person name="Vangestel C."/>
        </authorList>
    </citation>
    <scope>NUCLEOTIDE SEQUENCE [LARGE SCALE GENOMIC DNA]</scope>
    <source>
        <strain evidence="7">W744_W776</strain>
    </source>
</reference>
<comment type="similarity">
    <text evidence="2">Belongs to the glycosyl hydrolase 20 family.</text>
</comment>
<dbReference type="Proteomes" id="UP000827092">
    <property type="component" value="Unassembled WGS sequence"/>
</dbReference>
<evidence type="ECO:0000256" key="2">
    <source>
        <dbReference type="ARBA" id="ARBA00006285"/>
    </source>
</evidence>
<evidence type="ECO:0000256" key="3">
    <source>
        <dbReference type="ARBA" id="ARBA00012663"/>
    </source>
</evidence>
<gene>
    <name evidence="7" type="ORF">JTE90_017074</name>
</gene>
<feature type="region of interest" description="Disordered" evidence="5">
    <location>
        <begin position="163"/>
        <end position="184"/>
    </location>
</feature>
<sequence>MLVQAARHCPSHLLHSLWRRKSLLLGCAMVASVFVVCLQFGGNGGHLVENVDGLPQGEIGGSHKTLIPRRNLSALNSQRLDQGELGRGRLVDLSGKPPSPSHLLHSLWRRKSLLLGGNGGHLVENVDGLPQGEIGGSHKTLIPRRNLSALNSQRLDQGELGRGRLVDLSGKPPRYQQQSGGDPNAINYAGGDSNHLTDHMQVYGGRAVPNPPPQEILQRRTWQSQDVKNAASGNTASNLFVPPLRVVHFDMKGAPLKINFFKQVFPILKESGANAILLEYEDMFPFSGPLAPIAAKNAYSKEDVQTILNLAKTHHFEVIPLVQTFGHLEFALKLKEFRDLREVDDFPQAICPSRNESFDLVENIIDQVMAMHPNIRWLHVGCDEVFHLGYCSKCMRLDRDNLFLGHVAKVARYVRDKHKVIPIVWDDMLRQMPTEKLKEYQLGTLVEPMVWTYVKDVYRFVPYNVWLSYSEVFPFIWAASAFKGAFGETLTVPNVKMHLENNEAWLEVMTEQHKKFGNFRGIAITGWQRYDHLGTLCELFPAGFPSLIINLLTVTQGYFNQQLFTKFHHVLQCTVHQRSQVDFETDQYLWQRASSCFFPGSAIFRMTQHHSEAIKRVDDYLYDVTIHKAWLTDYNIRHNITSPMRVDEGLADYSSVYYPLTSLVRTARDALREVYDEYTVAEWIEQNIYPSIVKMEKLWKDATNLKKSKIWPRRPLPPLDVLRKYSVGLPNGGDTKDDSAVVPMV</sequence>
<name>A0AAV6UMM8_9ARAC</name>
<comment type="catalytic activity">
    <reaction evidence="1">
        <text>Hydrolysis of terminal non-reducing N-acetyl-D-hexosamine residues in N-acetyl-beta-D-hexosaminides.</text>
        <dbReference type="EC" id="3.2.1.52"/>
    </reaction>
</comment>
<dbReference type="Gene3D" id="3.20.20.80">
    <property type="entry name" value="Glycosidases"/>
    <property type="match status" value="1"/>
</dbReference>
<dbReference type="EC" id="3.2.1.52" evidence="3"/>
<feature type="domain" description="Glycoside hydrolase family 20 catalytic" evidence="6">
    <location>
        <begin position="265"/>
        <end position="438"/>
    </location>
</feature>
<dbReference type="CDD" id="cd06565">
    <property type="entry name" value="GH20_GcnA-like"/>
    <property type="match status" value="1"/>
</dbReference>
<keyword evidence="8" id="KW-1185">Reference proteome</keyword>
<evidence type="ECO:0000256" key="5">
    <source>
        <dbReference type="SAM" id="MobiDB-lite"/>
    </source>
</evidence>
<dbReference type="GO" id="GO:0004563">
    <property type="term" value="F:beta-N-acetylhexosaminidase activity"/>
    <property type="evidence" value="ECO:0007669"/>
    <property type="project" value="UniProtKB-EC"/>
</dbReference>
<dbReference type="Pfam" id="PF00728">
    <property type="entry name" value="Glyco_hydro_20"/>
    <property type="match status" value="1"/>
</dbReference>
<dbReference type="AlphaFoldDB" id="A0AAV6UMM8"/>
<keyword evidence="4" id="KW-0378">Hydrolase</keyword>
<dbReference type="PANTHER" id="PTHR21040:SF8">
    <property type="entry name" value="BCDNA.GH04120"/>
    <property type="match status" value="1"/>
</dbReference>
<evidence type="ECO:0000313" key="8">
    <source>
        <dbReference type="Proteomes" id="UP000827092"/>
    </source>
</evidence>
<accession>A0AAV6UMM8</accession>
<evidence type="ECO:0000259" key="6">
    <source>
        <dbReference type="Pfam" id="PF00728"/>
    </source>
</evidence>
<comment type="caution">
    <text evidence="7">The sequence shown here is derived from an EMBL/GenBank/DDBJ whole genome shotgun (WGS) entry which is preliminary data.</text>
</comment>
<dbReference type="InterPro" id="IPR015883">
    <property type="entry name" value="Glyco_hydro_20_cat"/>
</dbReference>
<dbReference type="InterPro" id="IPR017853">
    <property type="entry name" value="GH"/>
</dbReference>
<evidence type="ECO:0000256" key="1">
    <source>
        <dbReference type="ARBA" id="ARBA00001231"/>
    </source>
</evidence>
<protein>
    <recommendedName>
        <fullName evidence="3">beta-N-acetylhexosaminidase</fullName>
        <ecNumber evidence="3">3.2.1.52</ecNumber>
    </recommendedName>
</protein>
<dbReference type="GO" id="GO:0005975">
    <property type="term" value="P:carbohydrate metabolic process"/>
    <property type="evidence" value="ECO:0007669"/>
    <property type="project" value="InterPro"/>
</dbReference>